<dbReference type="OrthoDB" id="2351940at2759"/>
<dbReference type="AlphaFoldDB" id="A0A9W8ARK9"/>
<feature type="compositionally biased region" description="Basic and acidic residues" evidence="1">
    <location>
        <begin position="71"/>
        <end position="84"/>
    </location>
</feature>
<feature type="region of interest" description="Disordered" evidence="1">
    <location>
        <begin position="56"/>
        <end position="91"/>
    </location>
</feature>
<gene>
    <name evidence="2" type="ORF">IWQ62_004837</name>
</gene>
<reference evidence="2" key="1">
    <citation type="submission" date="2022-07" db="EMBL/GenBank/DDBJ databases">
        <title>Phylogenomic reconstructions and comparative analyses of Kickxellomycotina fungi.</title>
        <authorList>
            <person name="Reynolds N.K."/>
            <person name="Stajich J.E."/>
            <person name="Barry K."/>
            <person name="Grigoriev I.V."/>
            <person name="Crous P."/>
            <person name="Smith M.E."/>
        </authorList>
    </citation>
    <scope>NUCLEOTIDE SEQUENCE</scope>
    <source>
        <strain evidence="2">RSA 1196</strain>
    </source>
</reference>
<comment type="caution">
    <text evidence="2">The sequence shown here is derived from an EMBL/GenBank/DDBJ whole genome shotgun (WGS) entry which is preliminary data.</text>
</comment>
<feature type="compositionally biased region" description="Polar residues" evidence="1">
    <location>
        <begin position="8"/>
        <end position="21"/>
    </location>
</feature>
<evidence type="ECO:0000256" key="1">
    <source>
        <dbReference type="SAM" id="MobiDB-lite"/>
    </source>
</evidence>
<accession>A0A9W8ARK9</accession>
<dbReference type="EMBL" id="JANBPY010001742">
    <property type="protein sequence ID" value="KAJ1958876.1"/>
    <property type="molecule type" value="Genomic_DNA"/>
</dbReference>
<proteinExistence type="predicted"/>
<name>A0A9W8ARK9_9FUNG</name>
<dbReference type="Proteomes" id="UP001150925">
    <property type="component" value="Unassembled WGS sequence"/>
</dbReference>
<feature type="region of interest" description="Disordered" evidence="1">
    <location>
        <begin position="1"/>
        <end position="21"/>
    </location>
</feature>
<feature type="region of interest" description="Disordered" evidence="1">
    <location>
        <begin position="171"/>
        <end position="190"/>
    </location>
</feature>
<protein>
    <submittedName>
        <fullName evidence="2">Uncharacterized protein</fullName>
    </submittedName>
</protein>
<evidence type="ECO:0000313" key="3">
    <source>
        <dbReference type="Proteomes" id="UP001150925"/>
    </source>
</evidence>
<evidence type="ECO:0000313" key="2">
    <source>
        <dbReference type="EMBL" id="KAJ1958876.1"/>
    </source>
</evidence>
<organism evidence="2 3">
    <name type="scientific">Dispira parvispora</name>
    <dbReference type="NCBI Taxonomy" id="1520584"/>
    <lineage>
        <taxon>Eukaryota</taxon>
        <taxon>Fungi</taxon>
        <taxon>Fungi incertae sedis</taxon>
        <taxon>Zoopagomycota</taxon>
        <taxon>Kickxellomycotina</taxon>
        <taxon>Dimargaritomycetes</taxon>
        <taxon>Dimargaritales</taxon>
        <taxon>Dimargaritaceae</taxon>
        <taxon>Dispira</taxon>
    </lineage>
</organism>
<sequence length="405" mass="45724">MASDDEFNTQPLSPESLNSMGLFQNVQRMDQTSLDRLVSSRQFHRNLEAARVAVTQRARRLSQGNSSVRNSTRDRRRNAADAESARPPSSFRTEWAAVDRALARTVYEQIEEARRTIQSGDRQGIWSRFVPEPLRAEPFSPSSESDASRMPSDDEAELEELLYLGYSDNEDVATDLDSDSVEREEPAQSMKRHRPIVRVINSTLSPRDQLIAYESAQPLPFVVDDCTASSLVSHRVENIMRPNASYFSVRRRTNVGIRLRFAPETRDMGIPDAPTFTVTHVSMCSPMGRQLAPCIECMIFISHEPVKLNRLLRYNDFTYPQFQEFMAKYTKDPSILQHSDPVPLAYLRPSYDDGYVDTAKVPALSGRYIFVKPLRSSKSTANLDLQYIAIRGFAGPVSSAAGDLN</sequence>
<keyword evidence="3" id="KW-1185">Reference proteome</keyword>